<dbReference type="SUPFAM" id="SSF56935">
    <property type="entry name" value="Porins"/>
    <property type="match status" value="1"/>
</dbReference>
<feature type="domain" description="SLH" evidence="2">
    <location>
        <begin position="41"/>
        <end position="104"/>
    </location>
</feature>
<sequence length="452" mass="50205">MELGQNVHFYFLKEEFFMKKTLVSALTTALVVGAASTTFAAANPFSDVPADHWAYDAVSQLAADGVIEGYGDTTFRGNQNITRYEMAQMIAKAMAKSDVSAADKALIDKLAAEFSDELNNLGVRVSNLERNADMVKWNGKAEYTYYSHRNKDANTKTNDDQLLFRLEPSAEVNSHWHVNARLDASTDLAKDSADVNREHGKDSKQDTDVTLKRVWAQGNYDNFQVKLGKFAQIDSDSIFDTSFSGAEVQFGNKVTFTAGAGRQNMDSDSDFTQKFTVGNEKTANYQYAGLGYADGKFVGGVDYHHLNADSFQYVKKDGTEQGAKQANEDNANIWLAKAAYRFDKTNALNGFYANNTSADELDKAWSAQYSYKGAEAQNKGTWGAWAAYRYLGQNTDLFSTFDVILAGQKGWEVGTNYAPFKNVVATLRYGNGKDLLTDNKVENLFGRIEMFF</sequence>
<keyword evidence="1" id="KW-0732">Signal</keyword>
<reference evidence="3" key="1">
    <citation type="submission" date="2009-09" db="EMBL/GenBank/DDBJ databases">
        <authorList>
            <person name="Weinstock G."/>
            <person name="Sodergren E."/>
            <person name="Clifton S."/>
            <person name="Fulton L."/>
            <person name="Fulton B."/>
            <person name="Courtney L."/>
            <person name="Fronick C."/>
            <person name="Harrison M."/>
            <person name="Strong C."/>
            <person name="Farmer C."/>
            <person name="Delahaunty K."/>
            <person name="Markovic C."/>
            <person name="Hall O."/>
            <person name="Minx P."/>
            <person name="Tomlinson C."/>
            <person name="Mitreva M."/>
            <person name="Nelson J."/>
            <person name="Hou S."/>
            <person name="Wollam A."/>
            <person name="Pepin K.H."/>
            <person name="Johnson M."/>
            <person name="Bhonagiri V."/>
            <person name="Nash W.E."/>
            <person name="Warren W."/>
            <person name="Chinwalla A."/>
            <person name="Mardis E.R."/>
            <person name="Wilson R.K."/>
        </authorList>
    </citation>
    <scope>NUCLEOTIDE SEQUENCE [LARGE SCALE GENOMIC DNA]</scope>
    <source>
        <strain evidence="3">DSM 20544</strain>
    </source>
</reference>
<evidence type="ECO:0000256" key="1">
    <source>
        <dbReference type="SAM" id="SignalP"/>
    </source>
</evidence>
<dbReference type="InterPro" id="IPR051465">
    <property type="entry name" value="Cell_Envelope_Struct_Comp"/>
</dbReference>
<evidence type="ECO:0000259" key="2">
    <source>
        <dbReference type="PROSITE" id="PS51272"/>
    </source>
</evidence>
<dbReference type="PANTHER" id="PTHR43308">
    <property type="entry name" value="OUTER MEMBRANE PROTEIN ALPHA-RELATED"/>
    <property type="match status" value="1"/>
</dbReference>
<dbReference type="PATRIC" id="fig|500635.8.peg.2194"/>
<organism evidence="3 4">
    <name type="scientific">Mitsuokella multacida DSM 20544</name>
    <dbReference type="NCBI Taxonomy" id="500635"/>
    <lineage>
        <taxon>Bacteria</taxon>
        <taxon>Bacillati</taxon>
        <taxon>Bacillota</taxon>
        <taxon>Negativicutes</taxon>
        <taxon>Selenomonadales</taxon>
        <taxon>Selenomonadaceae</taxon>
        <taxon>Mitsuokella</taxon>
    </lineage>
</organism>
<dbReference type="Proteomes" id="UP000003671">
    <property type="component" value="Unassembled WGS sequence"/>
</dbReference>
<name>C9KQW8_9FIRM</name>
<comment type="caution">
    <text evidence="3">The sequence shown here is derived from an EMBL/GenBank/DDBJ whole genome shotgun (WGS) entry which is preliminary data.</text>
</comment>
<accession>C9KQW8</accession>
<proteinExistence type="predicted"/>
<gene>
    <name evidence="3" type="ORF">MITSMUL_05607</name>
</gene>
<dbReference type="PANTHER" id="PTHR43308:SF1">
    <property type="entry name" value="OUTER MEMBRANE PROTEIN ALPHA"/>
    <property type="match status" value="1"/>
</dbReference>
<dbReference type="InterPro" id="IPR001119">
    <property type="entry name" value="SLH_dom"/>
</dbReference>
<feature type="signal peptide" evidence="1">
    <location>
        <begin position="1"/>
        <end position="40"/>
    </location>
</feature>
<evidence type="ECO:0000313" key="4">
    <source>
        <dbReference type="Proteomes" id="UP000003671"/>
    </source>
</evidence>
<keyword evidence="4" id="KW-1185">Reference proteome</keyword>
<dbReference type="AlphaFoldDB" id="C9KQW8"/>
<dbReference type="EMBL" id="ABWK02000027">
    <property type="protein sequence ID" value="EEX67737.1"/>
    <property type="molecule type" value="Genomic_DNA"/>
</dbReference>
<dbReference type="STRING" id="500635.MITSMUL_05607"/>
<feature type="chain" id="PRO_5002996687" description="SLH domain-containing protein" evidence="1">
    <location>
        <begin position="41"/>
        <end position="452"/>
    </location>
</feature>
<dbReference type="Pfam" id="PF00395">
    <property type="entry name" value="SLH"/>
    <property type="match status" value="1"/>
</dbReference>
<dbReference type="eggNOG" id="COG3203">
    <property type="taxonomic scope" value="Bacteria"/>
</dbReference>
<dbReference type="HOGENOM" id="CLU_036587_1_0_9"/>
<evidence type="ECO:0000313" key="3">
    <source>
        <dbReference type="EMBL" id="EEX67737.1"/>
    </source>
</evidence>
<dbReference type="PROSITE" id="PS51272">
    <property type="entry name" value="SLH"/>
    <property type="match status" value="1"/>
</dbReference>
<protein>
    <recommendedName>
        <fullName evidence="2">SLH domain-containing protein</fullName>
    </recommendedName>
</protein>